<dbReference type="EC" id="2.7.7.65" evidence="1"/>
<sequence>MFYLERLPCPVLVTDCSGLVLHTNLDFRNLVGPSESGTMDRYFPPASCIFLQTHAWPLLFKNSEFSELYMQLLSADGQRIPVMANARVSEVRGKRVVIWLFFVAKERQRFESELLQARQQAQNTASQLAEVNRELVRAYDQLAAYTAEVKTEADHLAHLSHTDHLTGLGNRRALLLQVDRWIKTASDQDVGSLLLIDIDFFKQVNDRLGHAEGDRVLGHVSSQLQKSARAQDSVVRYGGEEFVVWLPYSDRRGAELTAQRLHDQIAQAQVSDQLITVSIGLSTLTLQNQGTNRYLERLLIEADTAVYEAKSRGRNRTVCFDDLLGLHSQPA</sequence>
<proteinExistence type="predicted"/>
<dbReference type="CDD" id="cd01949">
    <property type="entry name" value="GGDEF"/>
    <property type="match status" value="1"/>
</dbReference>
<name>A0ABT0EU75_9PSED</name>
<feature type="domain" description="GGDEF" evidence="4">
    <location>
        <begin position="189"/>
        <end position="322"/>
    </location>
</feature>
<protein>
    <recommendedName>
        <fullName evidence="1">diguanylate cyclase</fullName>
        <ecNumber evidence="1">2.7.7.65</ecNumber>
    </recommendedName>
</protein>
<feature type="coiled-coil region" evidence="3">
    <location>
        <begin position="107"/>
        <end position="148"/>
    </location>
</feature>
<dbReference type="Proteomes" id="UP001299876">
    <property type="component" value="Unassembled WGS sequence"/>
</dbReference>
<comment type="caution">
    <text evidence="5">The sequence shown here is derived from an EMBL/GenBank/DDBJ whole genome shotgun (WGS) entry which is preliminary data.</text>
</comment>
<dbReference type="PROSITE" id="PS50887">
    <property type="entry name" value="GGDEF"/>
    <property type="match status" value="1"/>
</dbReference>
<keyword evidence="3" id="KW-0175">Coiled coil</keyword>
<dbReference type="InterPro" id="IPR029787">
    <property type="entry name" value="Nucleotide_cyclase"/>
</dbReference>
<organism evidence="5 6">
    <name type="scientific">Pseudomonas violetae</name>
    <dbReference type="NCBI Taxonomy" id="2915813"/>
    <lineage>
        <taxon>Bacteria</taxon>
        <taxon>Pseudomonadati</taxon>
        <taxon>Pseudomonadota</taxon>
        <taxon>Gammaproteobacteria</taxon>
        <taxon>Pseudomonadales</taxon>
        <taxon>Pseudomonadaceae</taxon>
        <taxon>Pseudomonas</taxon>
    </lineage>
</organism>
<evidence type="ECO:0000256" key="1">
    <source>
        <dbReference type="ARBA" id="ARBA00012528"/>
    </source>
</evidence>
<keyword evidence="6" id="KW-1185">Reference proteome</keyword>
<dbReference type="SUPFAM" id="SSF55073">
    <property type="entry name" value="Nucleotide cyclase"/>
    <property type="match status" value="1"/>
</dbReference>
<evidence type="ECO:0000259" key="4">
    <source>
        <dbReference type="PROSITE" id="PS50887"/>
    </source>
</evidence>
<dbReference type="InterPro" id="IPR035965">
    <property type="entry name" value="PAS-like_dom_sf"/>
</dbReference>
<dbReference type="SMART" id="SM00267">
    <property type="entry name" value="GGDEF"/>
    <property type="match status" value="1"/>
</dbReference>
<dbReference type="NCBIfam" id="TIGR00254">
    <property type="entry name" value="GGDEF"/>
    <property type="match status" value="1"/>
</dbReference>
<dbReference type="InterPro" id="IPR000160">
    <property type="entry name" value="GGDEF_dom"/>
</dbReference>
<dbReference type="Gene3D" id="3.30.70.270">
    <property type="match status" value="1"/>
</dbReference>
<dbReference type="RefSeq" id="WP_247286771.1">
    <property type="nucleotide sequence ID" value="NZ_JAKNRW010000001.1"/>
</dbReference>
<accession>A0ABT0EU75</accession>
<evidence type="ECO:0000256" key="2">
    <source>
        <dbReference type="ARBA" id="ARBA00034247"/>
    </source>
</evidence>
<dbReference type="Pfam" id="PF00990">
    <property type="entry name" value="GGDEF"/>
    <property type="match status" value="1"/>
</dbReference>
<evidence type="ECO:0000313" key="5">
    <source>
        <dbReference type="EMBL" id="MCK1789011.1"/>
    </source>
</evidence>
<reference evidence="5 6" key="1">
    <citation type="submission" date="2022-02" db="EMBL/GenBank/DDBJ databases">
        <title>Comparative genomics of the first Antarctic Pseudomonas spp. capable of biotransforming 2,4,6-Trinitrotoluene.</title>
        <authorList>
            <person name="Cabrera M.A."/>
            <person name="Marquez S.L."/>
            <person name="Perez-Donoso J.M."/>
        </authorList>
    </citation>
    <scope>NUCLEOTIDE SEQUENCE [LARGE SCALE GENOMIC DNA]</scope>
    <source>
        <strain evidence="5 6">TNT19</strain>
    </source>
</reference>
<evidence type="ECO:0000256" key="3">
    <source>
        <dbReference type="SAM" id="Coils"/>
    </source>
</evidence>
<dbReference type="InterPro" id="IPR050469">
    <property type="entry name" value="Diguanylate_Cyclase"/>
</dbReference>
<gene>
    <name evidence="5" type="ORF">L9059_02165</name>
</gene>
<dbReference type="PANTHER" id="PTHR45138:SF9">
    <property type="entry name" value="DIGUANYLATE CYCLASE DGCM-RELATED"/>
    <property type="match status" value="1"/>
</dbReference>
<dbReference type="EMBL" id="JAKNRW010000001">
    <property type="protein sequence ID" value="MCK1789011.1"/>
    <property type="molecule type" value="Genomic_DNA"/>
</dbReference>
<dbReference type="InterPro" id="IPR043128">
    <property type="entry name" value="Rev_trsase/Diguanyl_cyclase"/>
</dbReference>
<evidence type="ECO:0000313" key="6">
    <source>
        <dbReference type="Proteomes" id="UP001299876"/>
    </source>
</evidence>
<dbReference type="SUPFAM" id="SSF55785">
    <property type="entry name" value="PYP-like sensor domain (PAS domain)"/>
    <property type="match status" value="1"/>
</dbReference>
<dbReference type="PANTHER" id="PTHR45138">
    <property type="entry name" value="REGULATORY COMPONENTS OF SENSORY TRANSDUCTION SYSTEM"/>
    <property type="match status" value="1"/>
</dbReference>
<comment type="catalytic activity">
    <reaction evidence="2">
        <text>2 GTP = 3',3'-c-di-GMP + 2 diphosphate</text>
        <dbReference type="Rhea" id="RHEA:24898"/>
        <dbReference type="ChEBI" id="CHEBI:33019"/>
        <dbReference type="ChEBI" id="CHEBI:37565"/>
        <dbReference type="ChEBI" id="CHEBI:58805"/>
        <dbReference type="EC" id="2.7.7.65"/>
    </reaction>
</comment>